<feature type="compositionally biased region" description="Gly residues" evidence="1">
    <location>
        <begin position="1"/>
        <end position="12"/>
    </location>
</feature>
<evidence type="ECO:0000256" key="1">
    <source>
        <dbReference type="SAM" id="MobiDB-lite"/>
    </source>
</evidence>
<organism evidence="3 4">
    <name type="scientific">Lolium multiflorum</name>
    <name type="common">Italian ryegrass</name>
    <name type="synonym">Lolium perenne subsp. multiflorum</name>
    <dbReference type="NCBI Taxonomy" id="4521"/>
    <lineage>
        <taxon>Eukaryota</taxon>
        <taxon>Viridiplantae</taxon>
        <taxon>Streptophyta</taxon>
        <taxon>Embryophyta</taxon>
        <taxon>Tracheophyta</taxon>
        <taxon>Spermatophyta</taxon>
        <taxon>Magnoliopsida</taxon>
        <taxon>Liliopsida</taxon>
        <taxon>Poales</taxon>
        <taxon>Poaceae</taxon>
        <taxon>BOP clade</taxon>
        <taxon>Pooideae</taxon>
        <taxon>Poodae</taxon>
        <taxon>Poeae</taxon>
        <taxon>Poeae Chloroplast Group 2 (Poeae type)</taxon>
        <taxon>Loliodinae</taxon>
        <taxon>Loliinae</taxon>
        <taxon>Lolium</taxon>
    </lineage>
</organism>
<dbReference type="AlphaFoldDB" id="A0AAD8TFF8"/>
<dbReference type="Proteomes" id="UP001231189">
    <property type="component" value="Unassembled WGS sequence"/>
</dbReference>
<evidence type="ECO:0000313" key="3">
    <source>
        <dbReference type="EMBL" id="KAK1681640.1"/>
    </source>
</evidence>
<feature type="domain" description="Reverse transcriptase zinc-binding" evidence="2">
    <location>
        <begin position="142"/>
        <end position="225"/>
    </location>
</feature>
<accession>A0AAD8TFF8</accession>
<reference evidence="3" key="1">
    <citation type="submission" date="2023-07" db="EMBL/GenBank/DDBJ databases">
        <title>A chromosome-level genome assembly of Lolium multiflorum.</title>
        <authorList>
            <person name="Chen Y."/>
            <person name="Copetti D."/>
            <person name="Kolliker R."/>
            <person name="Studer B."/>
        </authorList>
    </citation>
    <scope>NUCLEOTIDE SEQUENCE</scope>
    <source>
        <strain evidence="3">02402/16</strain>
        <tissue evidence="3">Leaf</tissue>
    </source>
</reference>
<protein>
    <recommendedName>
        <fullName evidence="2">Reverse transcriptase zinc-binding domain-containing protein</fullName>
    </recommendedName>
</protein>
<dbReference type="InterPro" id="IPR026960">
    <property type="entry name" value="RVT-Znf"/>
</dbReference>
<feature type="compositionally biased region" description="Acidic residues" evidence="1">
    <location>
        <begin position="77"/>
        <end position="95"/>
    </location>
</feature>
<name>A0AAD8TFF8_LOLMU</name>
<feature type="region of interest" description="Disordered" evidence="1">
    <location>
        <begin position="56"/>
        <end position="102"/>
    </location>
</feature>
<proteinExistence type="predicted"/>
<feature type="region of interest" description="Disordered" evidence="1">
    <location>
        <begin position="1"/>
        <end position="39"/>
    </location>
</feature>
<evidence type="ECO:0000259" key="2">
    <source>
        <dbReference type="Pfam" id="PF13966"/>
    </source>
</evidence>
<keyword evidence="4" id="KW-1185">Reference proteome</keyword>
<comment type="caution">
    <text evidence="3">The sequence shown here is derived from an EMBL/GenBank/DDBJ whole genome shotgun (WGS) entry which is preliminary data.</text>
</comment>
<sequence>MTRCNGGDGGVDGGDDDDDDGDDVPLDDDGDGVDFPLEGISRRIPARRELFSLWCSSRRGGCNPSDDEVQRDGGVDGGDDDDDDGDDVPLDDDGDGAISPEGNFWRIPARRALFSGVLRPAEADVTLTDALDSRTLLDGSPFSTKGAYLHIQSQLLDPGVMPIWQSKVPRKVKVFGWLLHLNRLNTRANMLRKHIIDSALCPRCKTQVEDRAHLFFTCPFSAAIWRQLRITPSTPDFPGFWHTQLPNHLPRSIWNSIALIILWKIWDARNAKVFRDSDITATLTVTNIVSDFTLWSHRFRQAEIRVDADLWRNHLSTCTL</sequence>
<feature type="compositionally biased region" description="Acidic residues" evidence="1">
    <location>
        <begin position="13"/>
        <end position="32"/>
    </location>
</feature>
<gene>
    <name evidence="3" type="ORF">QYE76_042488</name>
</gene>
<dbReference type="Pfam" id="PF13966">
    <property type="entry name" value="zf-RVT"/>
    <property type="match status" value="1"/>
</dbReference>
<evidence type="ECO:0000313" key="4">
    <source>
        <dbReference type="Proteomes" id="UP001231189"/>
    </source>
</evidence>
<dbReference type="EMBL" id="JAUUTY010000002">
    <property type="protein sequence ID" value="KAK1681640.1"/>
    <property type="molecule type" value="Genomic_DNA"/>
</dbReference>